<organism evidence="2 3">
    <name type="scientific">Staurois parvus</name>
    <dbReference type="NCBI Taxonomy" id="386267"/>
    <lineage>
        <taxon>Eukaryota</taxon>
        <taxon>Metazoa</taxon>
        <taxon>Chordata</taxon>
        <taxon>Craniata</taxon>
        <taxon>Vertebrata</taxon>
        <taxon>Euteleostomi</taxon>
        <taxon>Amphibia</taxon>
        <taxon>Batrachia</taxon>
        <taxon>Anura</taxon>
        <taxon>Neobatrachia</taxon>
        <taxon>Ranoidea</taxon>
        <taxon>Ranidae</taxon>
        <taxon>Staurois</taxon>
    </lineage>
</organism>
<name>A0ABN9HBD6_9NEOB</name>
<feature type="region of interest" description="Disordered" evidence="1">
    <location>
        <begin position="27"/>
        <end position="49"/>
    </location>
</feature>
<reference evidence="2" key="1">
    <citation type="submission" date="2023-05" db="EMBL/GenBank/DDBJ databases">
        <authorList>
            <person name="Stuckert A."/>
        </authorList>
    </citation>
    <scope>NUCLEOTIDE SEQUENCE</scope>
</reference>
<evidence type="ECO:0000313" key="3">
    <source>
        <dbReference type="Proteomes" id="UP001162483"/>
    </source>
</evidence>
<evidence type="ECO:0000313" key="2">
    <source>
        <dbReference type="EMBL" id="CAI9617841.1"/>
    </source>
</evidence>
<protein>
    <submittedName>
        <fullName evidence="2">Uncharacterized protein</fullName>
    </submittedName>
</protein>
<dbReference type="Proteomes" id="UP001162483">
    <property type="component" value="Unassembled WGS sequence"/>
</dbReference>
<proteinExistence type="predicted"/>
<dbReference type="EMBL" id="CATNWA010020333">
    <property type="protein sequence ID" value="CAI9617841.1"/>
    <property type="molecule type" value="Genomic_DNA"/>
</dbReference>
<sequence>MTRDCGHSTQRALLLVHAQLGPGCHAHYSREDNAPLDSPGVPTDKARRA</sequence>
<gene>
    <name evidence="2" type="ORF">SPARVUS_LOCUS15601192</name>
</gene>
<evidence type="ECO:0000256" key="1">
    <source>
        <dbReference type="SAM" id="MobiDB-lite"/>
    </source>
</evidence>
<feature type="non-terminal residue" evidence="2">
    <location>
        <position position="49"/>
    </location>
</feature>
<keyword evidence="3" id="KW-1185">Reference proteome</keyword>
<accession>A0ABN9HBD6</accession>
<comment type="caution">
    <text evidence="2">The sequence shown here is derived from an EMBL/GenBank/DDBJ whole genome shotgun (WGS) entry which is preliminary data.</text>
</comment>